<evidence type="ECO:0000313" key="1">
    <source>
        <dbReference type="EMBL" id="KAJ1936646.1"/>
    </source>
</evidence>
<sequence>SIGKEFLCKVRYQNPLPVVPFPPKLLPIPPTYVDPNSGSYSQARLAHYVKYRHTTLEEATSYPMHIDADLGMPIDPCMLGTFDEDYKPGAQRPQKLDAEDEFLLHLPTSTETPAAVPNAASTNAPNGPPAKPAVRVQEKRKFDHSREGQLQAIEDTFACYAKYADLEDGQEKLLRDIKHPTNPKLTAVEAIPVFPDEHTWANTYTAFTLDTCPEPQHASKKRRPSLDAVERQRLGDEARKSIVFRPRERVNNFGEKEQWVESFLPEDSEMAVKIHERLIAGRQADEQDAGVEYRFEKARDYDLPIRPESHRQDMYMITIDDGKAVYVPIKSRAMLKRRQIPLTIQLEEERDDPAYVTHMELQLREMEEEELHGQQEAMNKLRKRIREEVVRNQGRSEDTDENVDIGDDLFDDSQDVDSTRADAHRRHRRSASLSSSSSREDNF</sequence>
<dbReference type="EMBL" id="JANBPW010003803">
    <property type="protein sequence ID" value="KAJ1936646.1"/>
    <property type="molecule type" value="Genomic_DNA"/>
</dbReference>
<proteinExistence type="predicted"/>
<dbReference type="Proteomes" id="UP001150603">
    <property type="component" value="Unassembled WGS sequence"/>
</dbReference>
<protein>
    <submittedName>
        <fullName evidence="1">Uncharacterized protein</fullName>
    </submittedName>
</protein>
<accession>A0ACC1J416</accession>
<organism evidence="1 2">
    <name type="scientific">Linderina macrospora</name>
    <dbReference type="NCBI Taxonomy" id="4868"/>
    <lineage>
        <taxon>Eukaryota</taxon>
        <taxon>Fungi</taxon>
        <taxon>Fungi incertae sedis</taxon>
        <taxon>Zoopagomycota</taxon>
        <taxon>Kickxellomycotina</taxon>
        <taxon>Kickxellomycetes</taxon>
        <taxon>Kickxellales</taxon>
        <taxon>Kickxellaceae</taxon>
        <taxon>Linderina</taxon>
    </lineage>
</organism>
<feature type="non-terminal residue" evidence="1">
    <location>
        <position position="1"/>
    </location>
</feature>
<reference evidence="1" key="1">
    <citation type="submission" date="2022-07" db="EMBL/GenBank/DDBJ databases">
        <title>Phylogenomic reconstructions and comparative analyses of Kickxellomycotina fungi.</title>
        <authorList>
            <person name="Reynolds N.K."/>
            <person name="Stajich J.E."/>
            <person name="Barry K."/>
            <person name="Grigoriev I.V."/>
            <person name="Crous P."/>
            <person name="Smith M.E."/>
        </authorList>
    </citation>
    <scope>NUCLEOTIDE SEQUENCE</scope>
    <source>
        <strain evidence="1">NRRL 5244</strain>
    </source>
</reference>
<name>A0ACC1J416_9FUNG</name>
<evidence type="ECO:0000313" key="2">
    <source>
        <dbReference type="Proteomes" id="UP001150603"/>
    </source>
</evidence>
<keyword evidence="2" id="KW-1185">Reference proteome</keyword>
<comment type="caution">
    <text evidence="1">The sequence shown here is derived from an EMBL/GenBank/DDBJ whole genome shotgun (WGS) entry which is preliminary data.</text>
</comment>
<gene>
    <name evidence="1" type="ORF">FBU59_004987</name>
</gene>